<dbReference type="AlphaFoldDB" id="A0AAN7YD90"/>
<name>A0AAN7YD90_9PEZI</name>
<comment type="caution">
    <text evidence="3">The sequence shown here is derived from an EMBL/GenBank/DDBJ whole genome shotgun (WGS) entry which is preliminary data.</text>
</comment>
<dbReference type="Proteomes" id="UP001310890">
    <property type="component" value="Unassembled WGS sequence"/>
</dbReference>
<feature type="compositionally biased region" description="Low complexity" evidence="2">
    <location>
        <begin position="28"/>
        <end position="39"/>
    </location>
</feature>
<proteinExistence type="predicted"/>
<feature type="compositionally biased region" description="Basic and acidic residues" evidence="2">
    <location>
        <begin position="73"/>
        <end position="82"/>
    </location>
</feature>
<protein>
    <recommendedName>
        <fullName evidence="5">Anaphase-promoting complex subunit CDC26</fullName>
    </recommendedName>
</protein>
<evidence type="ECO:0000256" key="1">
    <source>
        <dbReference type="ARBA" id="ARBA00022786"/>
    </source>
</evidence>
<keyword evidence="1" id="KW-0833">Ubl conjugation pathway</keyword>
<dbReference type="GO" id="GO:0005680">
    <property type="term" value="C:anaphase-promoting complex"/>
    <property type="evidence" value="ECO:0007669"/>
    <property type="project" value="InterPro"/>
</dbReference>
<organism evidence="3 4">
    <name type="scientific">Meristemomyces frigidus</name>
    <dbReference type="NCBI Taxonomy" id="1508187"/>
    <lineage>
        <taxon>Eukaryota</taxon>
        <taxon>Fungi</taxon>
        <taxon>Dikarya</taxon>
        <taxon>Ascomycota</taxon>
        <taxon>Pezizomycotina</taxon>
        <taxon>Dothideomycetes</taxon>
        <taxon>Dothideomycetidae</taxon>
        <taxon>Mycosphaerellales</taxon>
        <taxon>Teratosphaeriaceae</taxon>
        <taxon>Meristemomyces</taxon>
    </lineage>
</organism>
<evidence type="ECO:0000313" key="4">
    <source>
        <dbReference type="Proteomes" id="UP001310890"/>
    </source>
</evidence>
<dbReference type="Pfam" id="PF10471">
    <property type="entry name" value="ANAPC_CDC26"/>
    <property type="match status" value="1"/>
</dbReference>
<evidence type="ECO:0000256" key="2">
    <source>
        <dbReference type="SAM" id="MobiDB-lite"/>
    </source>
</evidence>
<dbReference type="GO" id="GO:0031145">
    <property type="term" value="P:anaphase-promoting complex-dependent catabolic process"/>
    <property type="evidence" value="ECO:0007669"/>
    <property type="project" value="InterPro"/>
</dbReference>
<sequence length="82" mass="8891">MLSRPATKITLTMDDIIAYEHRKAARDAAQNAELQNQEQMTSSQGSNTSTVEDAASEVDVTPAQQTRAAKAKAAREARMGVR</sequence>
<dbReference type="InterPro" id="IPR018860">
    <property type="entry name" value="APC_suCDC26"/>
</dbReference>
<evidence type="ECO:0008006" key="5">
    <source>
        <dbReference type="Google" id="ProtNLM"/>
    </source>
</evidence>
<evidence type="ECO:0000313" key="3">
    <source>
        <dbReference type="EMBL" id="KAK5108853.1"/>
    </source>
</evidence>
<accession>A0AAN7YD90</accession>
<reference evidence="3" key="1">
    <citation type="submission" date="2023-08" db="EMBL/GenBank/DDBJ databases">
        <title>Black Yeasts Isolated from many extreme environments.</title>
        <authorList>
            <person name="Coleine C."/>
            <person name="Stajich J.E."/>
            <person name="Selbmann L."/>
        </authorList>
    </citation>
    <scope>NUCLEOTIDE SEQUENCE</scope>
    <source>
        <strain evidence="3">CCFEE 5401</strain>
    </source>
</reference>
<dbReference type="EMBL" id="JAVRRL010000076">
    <property type="protein sequence ID" value="KAK5108853.1"/>
    <property type="molecule type" value="Genomic_DNA"/>
</dbReference>
<feature type="region of interest" description="Disordered" evidence="2">
    <location>
        <begin position="24"/>
        <end position="82"/>
    </location>
</feature>
<gene>
    <name evidence="3" type="ORF">LTR62_007743</name>
</gene>
<feature type="compositionally biased region" description="Polar residues" evidence="2">
    <location>
        <begin position="40"/>
        <end position="51"/>
    </location>
</feature>